<feature type="compositionally biased region" description="Basic and acidic residues" evidence="1">
    <location>
        <begin position="24"/>
        <end position="40"/>
    </location>
</feature>
<dbReference type="EMBL" id="ML769554">
    <property type="protein sequence ID" value="KAE9394215.1"/>
    <property type="molecule type" value="Genomic_DNA"/>
</dbReference>
<organism evidence="2 3">
    <name type="scientific">Gymnopus androsaceus JB14</name>
    <dbReference type="NCBI Taxonomy" id="1447944"/>
    <lineage>
        <taxon>Eukaryota</taxon>
        <taxon>Fungi</taxon>
        <taxon>Dikarya</taxon>
        <taxon>Basidiomycota</taxon>
        <taxon>Agaricomycotina</taxon>
        <taxon>Agaricomycetes</taxon>
        <taxon>Agaricomycetidae</taxon>
        <taxon>Agaricales</taxon>
        <taxon>Marasmiineae</taxon>
        <taxon>Omphalotaceae</taxon>
        <taxon>Gymnopus</taxon>
    </lineage>
</organism>
<dbReference type="Proteomes" id="UP000799118">
    <property type="component" value="Unassembled WGS sequence"/>
</dbReference>
<evidence type="ECO:0000313" key="2">
    <source>
        <dbReference type="EMBL" id="KAE9394215.1"/>
    </source>
</evidence>
<keyword evidence="3" id="KW-1185">Reference proteome</keyword>
<evidence type="ECO:0000256" key="1">
    <source>
        <dbReference type="SAM" id="MobiDB-lite"/>
    </source>
</evidence>
<name>A0A6A4HAS6_9AGAR</name>
<protein>
    <submittedName>
        <fullName evidence="2">Uncharacterized protein</fullName>
    </submittedName>
</protein>
<evidence type="ECO:0000313" key="3">
    <source>
        <dbReference type="Proteomes" id="UP000799118"/>
    </source>
</evidence>
<dbReference type="AlphaFoldDB" id="A0A6A4HAS6"/>
<accession>A0A6A4HAS6</accession>
<reference evidence="2" key="1">
    <citation type="journal article" date="2019" name="Environ. Microbiol.">
        <title>Fungal ecological strategies reflected in gene transcription - a case study of two litter decomposers.</title>
        <authorList>
            <person name="Barbi F."/>
            <person name="Kohler A."/>
            <person name="Barry K."/>
            <person name="Baskaran P."/>
            <person name="Daum C."/>
            <person name="Fauchery L."/>
            <person name="Ihrmark K."/>
            <person name="Kuo A."/>
            <person name="LaButti K."/>
            <person name="Lipzen A."/>
            <person name="Morin E."/>
            <person name="Grigoriev I.V."/>
            <person name="Henrissat B."/>
            <person name="Lindahl B."/>
            <person name="Martin F."/>
        </authorList>
    </citation>
    <scope>NUCLEOTIDE SEQUENCE</scope>
    <source>
        <strain evidence="2">JB14</strain>
    </source>
</reference>
<sequence length="78" mass="8904">MHKTLSVGEVSSDLRNGKVISATGRDHSGNEERKNGHVDDIEEHIERSECRFTSECRMMVVEEKRANMALFALEGQWQ</sequence>
<gene>
    <name evidence="2" type="ORF">BT96DRAFT_923653</name>
</gene>
<feature type="region of interest" description="Disordered" evidence="1">
    <location>
        <begin position="16"/>
        <end position="40"/>
    </location>
</feature>
<proteinExistence type="predicted"/>